<dbReference type="GO" id="GO:0005886">
    <property type="term" value="C:plasma membrane"/>
    <property type="evidence" value="ECO:0007669"/>
    <property type="project" value="TreeGrafter"/>
</dbReference>
<keyword evidence="2" id="KW-0813">Transport</keyword>
<keyword evidence="5 8" id="KW-1133">Transmembrane helix</keyword>
<keyword evidence="4" id="KW-0677">Repeat</keyword>
<dbReference type="Proteomes" id="UP000051952">
    <property type="component" value="Unassembled WGS sequence"/>
</dbReference>
<sequence>MRETTQMVLKVPSSAAVALGGGCSARSSRAVSPTQFTPNATVGGVEGGRSRGMSTSSFPAMPVVDLNFDEQVAARSFAFGASHVNVSSVVPAAEETHTTFVEVVLGPRSAAIGTSVASGHFQLHYNVTILGVRSVSGFDTVTDLYLSELAHHVLSVGDTVLLLARENFREEQLHMSAGEFIVMNEIESSAERHVEGHYMRLPPWAPQFLGGHELKLRGTSLPIRVVKVPEWYPYSSIVIFLIMLGFAIANYDLAVLALIATIVVVGLGLTTTTRAIAAVEWEVIIMVAFSFTLAAAMTNSGFSQVIAQSLRTANVQGISLLYLIAVLSTVMTNVITNKACVQVLVPIVVATYREQGKDPLPAVMMTCALASMALSTPYGFATNLMVMGPGGYKPIDFIKFGLPLNILATVLLPMITALVYKMDW</sequence>
<evidence type="ECO:0000256" key="6">
    <source>
        <dbReference type="ARBA" id="ARBA00023136"/>
    </source>
</evidence>
<comment type="subcellular location">
    <subcellularLocation>
        <location evidence="1">Membrane</location>
        <topology evidence="1">Multi-pass membrane protein</topology>
    </subcellularLocation>
</comment>
<evidence type="ECO:0000256" key="1">
    <source>
        <dbReference type="ARBA" id="ARBA00004141"/>
    </source>
</evidence>
<feature type="compositionally biased region" description="Polar residues" evidence="7">
    <location>
        <begin position="27"/>
        <end position="40"/>
    </location>
</feature>
<dbReference type="InterPro" id="IPR004680">
    <property type="entry name" value="Cit_transptr-like_dom"/>
</dbReference>
<evidence type="ECO:0000256" key="8">
    <source>
        <dbReference type="SAM" id="Phobius"/>
    </source>
</evidence>
<feature type="region of interest" description="Disordered" evidence="7">
    <location>
        <begin position="27"/>
        <end position="53"/>
    </location>
</feature>
<proteinExistence type="predicted"/>
<feature type="transmembrane region" description="Helical" evidence="8">
    <location>
        <begin position="255"/>
        <end position="276"/>
    </location>
</feature>
<protein>
    <submittedName>
        <fullName evidence="10">Sodium/sulphate symporter, putative</fullName>
    </submittedName>
</protein>
<dbReference type="GO" id="GO:0055085">
    <property type="term" value="P:transmembrane transport"/>
    <property type="evidence" value="ECO:0007669"/>
    <property type="project" value="InterPro"/>
</dbReference>
<dbReference type="PANTHER" id="PTHR43652:SF2">
    <property type="entry name" value="BASIC AMINO ACID ANTIPORTER YFCC-RELATED"/>
    <property type="match status" value="1"/>
</dbReference>
<dbReference type="Pfam" id="PF03600">
    <property type="entry name" value="CitMHS"/>
    <property type="match status" value="1"/>
</dbReference>
<feature type="transmembrane region" description="Helical" evidence="8">
    <location>
        <begin position="362"/>
        <end position="380"/>
    </location>
</feature>
<reference evidence="11" key="1">
    <citation type="submission" date="2015-09" db="EMBL/GenBank/DDBJ databases">
        <authorList>
            <consortium name="Pathogen Informatics"/>
        </authorList>
    </citation>
    <scope>NUCLEOTIDE SEQUENCE [LARGE SCALE GENOMIC DNA]</scope>
    <source>
        <strain evidence="11">Lake Konstanz</strain>
    </source>
</reference>
<dbReference type="InterPro" id="IPR051679">
    <property type="entry name" value="DASS-Related_Transporters"/>
</dbReference>
<keyword evidence="6 8" id="KW-0472">Membrane</keyword>
<name>A0A0S4KFE0_BODSA</name>
<dbReference type="VEuPathDB" id="TriTrypDB:BSAL_51685"/>
<keyword evidence="11" id="KW-1185">Reference proteome</keyword>
<dbReference type="EMBL" id="CYKH01000068">
    <property type="protein sequence ID" value="CUI11267.1"/>
    <property type="molecule type" value="Genomic_DNA"/>
</dbReference>
<gene>
    <name evidence="10" type="ORF">BSAL_51685</name>
</gene>
<evidence type="ECO:0000256" key="5">
    <source>
        <dbReference type="ARBA" id="ARBA00022989"/>
    </source>
</evidence>
<accession>A0A0S4KFE0</accession>
<feature type="transmembrane region" description="Helical" evidence="8">
    <location>
        <begin position="283"/>
        <end position="302"/>
    </location>
</feature>
<dbReference type="SUPFAM" id="SSF116726">
    <property type="entry name" value="TrkA C-terminal domain-like"/>
    <property type="match status" value="1"/>
</dbReference>
<dbReference type="GO" id="GO:0006813">
    <property type="term" value="P:potassium ion transport"/>
    <property type="evidence" value="ECO:0007669"/>
    <property type="project" value="InterPro"/>
</dbReference>
<dbReference type="OrthoDB" id="2105956at2759"/>
<evidence type="ECO:0000313" key="10">
    <source>
        <dbReference type="EMBL" id="CUI11267.1"/>
    </source>
</evidence>
<evidence type="ECO:0000259" key="9">
    <source>
        <dbReference type="Pfam" id="PF03600"/>
    </source>
</evidence>
<feature type="transmembrane region" description="Helical" evidence="8">
    <location>
        <begin position="400"/>
        <end position="420"/>
    </location>
</feature>
<evidence type="ECO:0000256" key="7">
    <source>
        <dbReference type="SAM" id="MobiDB-lite"/>
    </source>
</evidence>
<feature type="transmembrane region" description="Helical" evidence="8">
    <location>
        <begin position="322"/>
        <end position="350"/>
    </location>
</feature>
<dbReference type="PROSITE" id="PS51257">
    <property type="entry name" value="PROKAR_LIPOPROTEIN"/>
    <property type="match status" value="1"/>
</dbReference>
<dbReference type="PANTHER" id="PTHR43652">
    <property type="entry name" value="BASIC AMINO ACID ANTIPORTER YFCC-RELATED"/>
    <property type="match status" value="1"/>
</dbReference>
<evidence type="ECO:0000256" key="4">
    <source>
        <dbReference type="ARBA" id="ARBA00022737"/>
    </source>
</evidence>
<evidence type="ECO:0000256" key="2">
    <source>
        <dbReference type="ARBA" id="ARBA00022448"/>
    </source>
</evidence>
<feature type="domain" description="Citrate transporter-like" evidence="9">
    <location>
        <begin position="246"/>
        <end position="419"/>
    </location>
</feature>
<evidence type="ECO:0000256" key="3">
    <source>
        <dbReference type="ARBA" id="ARBA00022692"/>
    </source>
</evidence>
<keyword evidence="3 8" id="KW-0812">Transmembrane</keyword>
<dbReference type="AlphaFoldDB" id="A0A0S4KFE0"/>
<dbReference type="InterPro" id="IPR036721">
    <property type="entry name" value="RCK_C_sf"/>
</dbReference>
<organism evidence="10 11">
    <name type="scientific">Bodo saltans</name>
    <name type="common">Flagellated protozoan</name>
    <dbReference type="NCBI Taxonomy" id="75058"/>
    <lineage>
        <taxon>Eukaryota</taxon>
        <taxon>Discoba</taxon>
        <taxon>Euglenozoa</taxon>
        <taxon>Kinetoplastea</taxon>
        <taxon>Metakinetoplastina</taxon>
        <taxon>Eubodonida</taxon>
        <taxon>Bodonidae</taxon>
        <taxon>Bodo</taxon>
    </lineage>
</organism>
<evidence type="ECO:0000313" key="11">
    <source>
        <dbReference type="Proteomes" id="UP000051952"/>
    </source>
</evidence>